<dbReference type="PROSITE" id="PS51257">
    <property type="entry name" value="PROKAR_LIPOPROTEIN"/>
    <property type="match status" value="1"/>
</dbReference>
<evidence type="ECO:0000313" key="7">
    <source>
        <dbReference type="EMBL" id="GAA4287070.1"/>
    </source>
</evidence>
<evidence type="ECO:0000256" key="5">
    <source>
        <dbReference type="SAM" id="SignalP"/>
    </source>
</evidence>
<dbReference type="PANTHER" id="PTHR43248">
    <property type="entry name" value="2-SUCCINYL-6-HYDROXY-2,4-CYCLOHEXADIENE-1-CARBOXYLATE SYNTHASE"/>
    <property type="match status" value="1"/>
</dbReference>
<feature type="region of interest" description="Disordered" evidence="4">
    <location>
        <begin position="26"/>
        <end position="52"/>
    </location>
</feature>
<evidence type="ECO:0000256" key="2">
    <source>
        <dbReference type="ARBA" id="ARBA00022729"/>
    </source>
</evidence>
<keyword evidence="3 7" id="KW-0378">Hydrolase</keyword>
<dbReference type="SUPFAM" id="SSF53474">
    <property type="entry name" value="alpha/beta-Hydrolases"/>
    <property type="match status" value="1"/>
</dbReference>
<feature type="signal peptide" evidence="5">
    <location>
        <begin position="1"/>
        <end position="21"/>
    </location>
</feature>
<dbReference type="InterPro" id="IPR013595">
    <property type="entry name" value="Pept_S33_TAP-like_C"/>
</dbReference>
<feature type="chain" id="PRO_5045589423" evidence="5">
    <location>
        <begin position="22"/>
        <end position="516"/>
    </location>
</feature>
<evidence type="ECO:0000256" key="4">
    <source>
        <dbReference type="SAM" id="MobiDB-lite"/>
    </source>
</evidence>
<accession>A0ABP8ESX1</accession>
<keyword evidence="8" id="KW-1185">Reference proteome</keyword>
<evidence type="ECO:0000313" key="8">
    <source>
        <dbReference type="Proteomes" id="UP001499841"/>
    </source>
</evidence>
<dbReference type="RefSeq" id="WP_345039278.1">
    <property type="nucleotide sequence ID" value="NZ_BAABBA010000005.1"/>
</dbReference>
<protein>
    <submittedName>
        <fullName evidence="7">Alpha/beta hydrolase</fullName>
    </submittedName>
</protein>
<reference evidence="8" key="1">
    <citation type="journal article" date="2019" name="Int. J. Syst. Evol. Microbiol.">
        <title>The Global Catalogue of Microorganisms (GCM) 10K type strain sequencing project: providing services to taxonomists for standard genome sequencing and annotation.</title>
        <authorList>
            <consortium name="The Broad Institute Genomics Platform"/>
            <consortium name="The Broad Institute Genome Sequencing Center for Infectious Disease"/>
            <person name="Wu L."/>
            <person name="Ma J."/>
        </authorList>
    </citation>
    <scope>NUCLEOTIDE SEQUENCE [LARGE SCALE GENOMIC DNA]</scope>
    <source>
        <strain evidence="8">JCM 17459</strain>
    </source>
</reference>
<keyword evidence="2 5" id="KW-0732">Signal</keyword>
<dbReference type="EMBL" id="BAABBA010000005">
    <property type="protein sequence ID" value="GAA4287070.1"/>
    <property type="molecule type" value="Genomic_DNA"/>
</dbReference>
<evidence type="ECO:0000256" key="3">
    <source>
        <dbReference type="ARBA" id="ARBA00022801"/>
    </source>
</evidence>
<gene>
    <name evidence="7" type="ORF">GCM10022262_14290</name>
</gene>
<dbReference type="Gene3D" id="3.40.50.1820">
    <property type="entry name" value="alpha/beta hydrolase"/>
    <property type="match status" value="1"/>
</dbReference>
<organism evidence="7 8">
    <name type="scientific">Georgenia daeguensis</name>
    <dbReference type="NCBI Taxonomy" id="908355"/>
    <lineage>
        <taxon>Bacteria</taxon>
        <taxon>Bacillati</taxon>
        <taxon>Actinomycetota</taxon>
        <taxon>Actinomycetes</taxon>
        <taxon>Micrococcales</taxon>
        <taxon>Bogoriellaceae</taxon>
        <taxon>Georgenia</taxon>
    </lineage>
</organism>
<dbReference type="InterPro" id="IPR029058">
    <property type="entry name" value="AB_hydrolase_fold"/>
</dbReference>
<proteinExistence type="inferred from homology"/>
<feature type="domain" description="Peptidase S33 tripeptidyl aminopeptidase-like C-terminal" evidence="6">
    <location>
        <begin position="415"/>
        <end position="516"/>
    </location>
</feature>
<dbReference type="InterPro" id="IPR051601">
    <property type="entry name" value="Serine_prot/Carboxylest_S33"/>
</dbReference>
<dbReference type="Pfam" id="PF08386">
    <property type="entry name" value="Abhydrolase_4"/>
    <property type="match status" value="1"/>
</dbReference>
<sequence>MPRSVRAAVLGVLAAALTLTACTPEPLERVPDAGSTDSSPTASAEGTTTPSTDELQAYYGQRVAWDACGDFECAEVAVPLSYDEPDGERITLAVKRLASAEPDARVGSLLINPGGPGSSGLDLMDAVPTMFSEDLRAAYDVVGFDPRGVGASTPVDCVSDAELDRIRSADHDTETTEGLDAYRADAKLIADGCVASTGELIGHVDTESAARDMDILRAVLGEEKLDYLGYSYGTFLGATYAELFPQNTGNLVLDGAMDPSLSSHETTLAQAVGFEEALRAYVEDCLGGPDCPLTGSVDDGVRQVQTLFDMVGDTPLPTATGRELTASLAFSGVITPLYDSASWFVLSAALDQAINERDGSQLLFLADLMAGREEDGTYPKNSTEANWAVNCLDFPATGDPAQWQQQAEELEAAAPTFGPAMGYGDMLCDQWPVEGDAERGPITAEGSAPIMVVGTTGDPATPYEWSVSLAEQLESGFLVTYEGEGHTAYGRSNECVVRAVDDFLIDGTVPQEGLTC</sequence>
<dbReference type="Proteomes" id="UP001499841">
    <property type="component" value="Unassembled WGS sequence"/>
</dbReference>
<comment type="similarity">
    <text evidence="1">Belongs to the peptidase S33 family.</text>
</comment>
<feature type="compositionally biased region" description="Polar residues" evidence="4">
    <location>
        <begin position="35"/>
        <end position="52"/>
    </location>
</feature>
<dbReference type="PANTHER" id="PTHR43248:SF29">
    <property type="entry name" value="TRIPEPTIDYL AMINOPEPTIDASE"/>
    <property type="match status" value="1"/>
</dbReference>
<comment type="caution">
    <text evidence="7">The sequence shown here is derived from an EMBL/GenBank/DDBJ whole genome shotgun (WGS) entry which is preliminary data.</text>
</comment>
<evidence type="ECO:0000259" key="6">
    <source>
        <dbReference type="Pfam" id="PF08386"/>
    </source>
</evidence>
<evidence type="ECO:0000256" key="1">
    <source>
        <dbReference type="ARBA" id="ARBA00010088"/>
    </source>
</evidence>
<name>A0ABP8ESX1_9MICO</name>
<dbReference type="GO" id="GO:0016787">
    <property type="term" value="F:hydrolase activity"/>
    <property type="evidence" value="ECO:0007669"/>
    <property type="project" value="UniProtKB-KW"/>
</dbReference>